<evidence type="ECO:0000313" key="1">
    <source>
        <dbReference type="EMBL" id="RQW13059.1"/>
    </source>
</evidence>
<name>A0A3N9PB13_9BACL</name>
<sequence length="163" mass="18079">MQFSSTYKDGVLWIDGSDPAQSSDNKITIPGYIYNLVGLSAFGAPVNAAVSLIDGFTSSGIKLSFPDNDRQKHYVEYYDSNGLANMALPNSYTYSQADYASDQKYMGASPRWKYSMAGGPRTNYPVTIVGRVAYEASVYDSGYYYDNYGWTTLATVNHQVNRQ</sequence>
<gene>
    <name evidence="1" type="ORF">EH198_01105</name>
</gene>
<evidence type="ECO:0000313" key="2">
    <source>
        <dbReference type="Proteomes" id="UP000282529"/>
    </source>
</evidence>
<keyword evidence="2" id="KW-1185">Reference proteome</keyword>
<reference evidence="1 2" key="1">
    <citation type="submission" date="2018-11" db="EMBL/GenBank/DDBJ databases">
        <title>Genome sequence of strain 7197.</title>
        <authorList>
            <person name="Gao J."/>
            <person name="Sun J."/>
        </authorList>
    </citation>
    <scope>NUCLEOTIDE SEQUENCE [LARGE SCALE GENOMIC DNA]</scope>
    <source>
        <strain evidence="1 2">7197</strain>
    </source>
</reference>
<dbReference type="EMBL" id="RQPI01000001">
    <property type="protein sequence ID" value="RQW13059.1"/>
    <property type="molecule type" value="Genomic_DNA"/>
</dbReference>
<dbReference type="AlphaFoldDB" id="A0A3N9PB13"/>
<organism evidence="1 2">
    <name type="scientific">Paenibacillus rhizophilus</name>
    <dbReference type="NCBI Taxonomy" id="1850366"/>
    <lineage>
        <taxon>Bacteria</taxon>
        <taxon>Bacillati</taxon>
        <taxon>Bacillota</taxon>
        <taxon>Bacilli</taxon>
        <taxon>Bacillales</taxon>
        <taxon>Paenibacillaceae</taxon>
        <taxon>Paenibacillus</taxon>
    </lineage>
</organism>
<protein>
    <submittedName>
        <fullName evidence="1">Uncharacterized protein</fullName>
    </submittedName>
</protein>
<comment type="caution">
    <text evidence="1">The sequence shown here is derived from an EMBL/GenBank/DDBJ whole genome shotgun (WGS) entry which is preliminary data.</text>
</comment>
<dbReference type="Proteomes" id="UP000282529">
    <property type="component" value="Unassembled WGS sequence"/>
</dbReference>
<accession>A0A3N9PB13</accession>
<proteinExistence type="predicted"/>